<dbReference type="NCBIfam" id="TIGR00229">
    <property type="entry name" value="sensory_box"/>
    <property type="match status" value="1"/>
</dbReference>
<evidence type="ECO:0000256" key="1">
    <source>
        <dbReference type="ARBA" id="ARBA00000085"/>
    </source>
</evidence>
<dbReference type="InterPro" id="IPR035965">
    <property type="entry name" value="PAS-like_dom_sf"/>
</dbReference>
<evidence type="ECO:0000259" key="5">
    <source>
        <dbReference type="PROSITE" id="PS50109"/>
    </source>
</evidence>
<dbReference type="Gene3D" id="3.30.450.20">
    <property type="entry name" value="PAS domain"/>
    <property type="match status" value="2"/>
</dbReference>
<dbReference type="Pfam" id="PF08448">
    <property type="entry name" value="PAS_4"/>
    <property type="match status" value="1"/>
</dbReference>
<dbReference type="Pfam" id="PF02518">
    <property type="entry name" value="HATPase_c"/>
    <property type="match status" value="1"/>
</dbReference>
<accession>A0A4S3M551</accession>
<gene>
    <name evidence="9" type="ORF">E7681_16545</name>
</gene>
<dbReference type="OrthoDB" id="9796100at2"/>
<dbReference type="PANTHER" id="PTHR43065:SF42">
    <property type="entry name" value="TWO-COMPONENT SENSOR PPRA"/>
    <property type="match status" value="1"/>
</dbReference>
<feature type="domain" description="Histidine kinase" evidence="5">
    <location>
        <begin position="327"/>
        <end position="549"/>
    </location>
</feature>
<dbReference type="PROSITE" id="PS50110">
    <property type="entry name" value="RESPONSE_REGULATORY"/>
    <property type="match status" value="1"/>
</dbReference>
<dbReference type="SMART" id="SM00388">
    <property type="entry name" value="HisKA"/>
    <property type="match status" value="1"/>
</dbReference>
<dbReference type="CDD" id="cd00130">
    <property type="entry name" value="PAS"/>
    <property type="match status" value="2"/>
</dbReference>
<dbReference type="InterPro" id="IPR004358">
    <property type="entry name" value="Sig_transdc_His_kin-like_C"/>
</dbReference>
<dbReference type="InterPro" id="IPR000014">
    <property type="entry name" value="PAS"/>
</dbReference>
<comment type="caution">
    <text evidence="9">The sequence shown here is derived from an EMBL/GenBank/DDBJ whole genome shotgun (WGS) entry which is preliminary data.</text>
</comment>
<dbReference type="SUPFAM" id="SSF55874">
    <property type="entry name" value="ATPase domain of HSP90 chaperone/DNA topoisomerase II/histidine kinase"/>
    <property type="match status" value="1"/>
</dbReference>
<dbReference type="Gene3D" id="3.30.565.10">
    <property type="entry name" value="Histidine kinase-like ATPase, C-terminal domain"/>
    <property type="match status" value="1"/>
</dbReference>
<dbReference type="PROSITE" id="PS50112">
    <property type="entry name" value="PAS"/>
    <property type="match status" value="1"/>
</dbReference>
<dbReference type="EMBL" id="SSMD01000010">
    <property type="protein sequence ID" value="THD71728.1"/>
    <property type="molecule type" value="Genomic_DNA"/>
</dbReference>
<feature type="domain" description="PAS" evidence="7">
    <location>
        <begin position="190"/>
        <end position="260"/>
    </location>
</feature>
<dbReference type="PANTHER" id="PTHR43065">
    <property type="entry name" value="SENSOR HISTIDINE KINASE"/>
    <property type="match status" value="1"/>
</dbReference>
<dbReference type="InterPro" id="IPR036890">
    <property type="entry name" value="HATPase_C_sf"/>
</dbReference>
<dbReference type="SUPFAM" id="SSF55785">
    <property type="entry name" value="PYP-like sensor domain (PAS domain)"/>
    <property type="match status" value="2"/>
</dbReference>
<dbReference type="InterPro" id="IPR003661">
    <property type="entry name" value="HisK_dim/P_dom"/>
</dbReference>
<dbReference type="InterPro" id="IPR036097">
    <property type="entry name" value="HisK_dim/P_sf"/>
</dbReference>
<dbReference type="SUPFAM" id="SSF47384">
    <property type="entry name" value="Homodimeric domain of signal transducing histidine kinase"/>
    <property type="match status" value="1"/>
</dbReference>
<feature type="domain" description="Response regulatory" evidence="6">
    <location>
        <begin position="579"/>
        <end position="691"/>
    </location>
</feature>
<dbReference type="AlphaFoldDB" id="A0A4S3M551"/>
<dbReference type="Gene3D" id="3.40.50.2300">
    <property type="match status" value="1"/>
</dbReference>
<dbReference type="PRINTS" id="PR00344">
    <property type="entry name" value="BCTRLSENSOR"/>
</dbReference>
<dbReference type="SUPFAM" id="SSF52172">
    <property type="entry name" value="CheY-like"/>
    <property type="match status" value="1"/>
</dbReference>
<protein>
    <recommendedName>
        <fullName evidence="2">histidine kinase</fullName>
        <ecNumber evidence="2">2.7.13.3</ecNumber>
    </recommendedName>
</protein>
<dbReference type="Pfam" id="PF00072">
    <property type="entry name" value="Response_reg"/>
    <property type="match status" value="1"/>
</dbReference>
<evidence type="ECO:0000256" key="2">
    <source>
        <dbReference type="ARBA" id="ARBA00012438"/>
    </source>
</evidence>
<dbReference type="InterPro" id="IPR001789">
    <property type="entry name" value="Sig_transdc_resp-reg_receiver"/>
</dbReference>
<dbReference type="InterPro" id="IPR003594">
    <property type="entry name" value="HATPase_dom"/>
</dbReference>
<dbReference type="InterPro" id="IPR013656">
    <property type="entry name" value="PAS_4"/>
</dbReference>
<dbReference type="SMART" id="SM00091">
    <property type="entry name" value="PAS"/>
    <property type="match status" value="2"/>
</dbReference>
<dbReference type="InterPro" id="IPR000700">
    <property type="entry name" value="PAS-assoc_C"/>
</dbReference>
<dbReference type="InterPro" id="IPR011006">
    <property type="entry name" value="CheY-like_superfamily"/>
</dbReference>
<feature type="modified residue" description="4-aspartylphosphate" evidence="4">
    <location>
        <position position="629"/>
    </location>
</feature>
<dbReference type="PROSITE" id="PS50109">
    <property type="entry name" value="HIS_KIN"/>
    <property type="match status" value="1"/>
</dbReference>
<name>A0A4S3M551_9RHOB</name>
<dbReference type="PROSITE" id="PS50113">
    <property type="entry name" value="PAC"/>
    <property type="match status" value="1"/>
</dbReference>
<dbReference type="Pfam" id="PF12860">
    <property type="entry name" value="PAS_7"/>
    <property type="match status" value="1"/>
</dbReference>
<dbReference type="GO" id="GO:0000155">
    <property type="term" value="F:phosphorelay sensor kinase activity"/>
    <property type="evidence" value="ECO:0007669"/>
    <property type="project" value="InterPro"/>
</dbReference>
<dbReference type="EC" id="2.7.13.3" evidence="2"/>
<dbReference type="Gene3D" id="1.10.287.130">
    <property type="match status" value="1"/>
</dbReference>
<sequence length="694" mass="76378">MGFLRNCAPIVFNCDAAAFGLGFFHRLHDPDAEPRTSPEREPVSEDLKPTQYAQHILEGLAHLDQGITIFDQNLKLVVWNRKFLEVYGYPPSLAYQGADFASFIEFNARAGDYGPGDAQAQVAERVDTARRFEKHRFERVRADGRVIEVVGTPLPNGGFVATYTDITEKVRQQEVLETLVRTRTQELRLSEERLSLIADEVPAGIAHVDKDMNILYANKRFARAYKKTPADVIGLNTSDVLYAKTLEESARFFEQARRGALVDFEMRLELPGGRFKDVRTLLRPGKPASGEVADFYLVSIDVTRRKSTMSALMRSQKMDALGRMASGISHDFNNLLTIILGNIVPLSEQLTDADLVEEFLIPAISAARRGSSLTKRLLTLARREQVDPVPTQIGEAISEIGALVQSSIPSSLKVELRQQDDLPMAMVDRSQLEMAILNLALNARDATQGTGKITIDTSAPDLSQEEAELFRITAGRYVRIRFSDDGCGMAPSLVEKIFEPFFTSKAAGSGSGLGLSMVYGFVQQSNGAICVDSAPGKGTTFTILLPEVCPMDLAAVDARPAPKTAAPPQQYQDGSTGQIVLLVEDDADVRRTIRRKIAGLGFPIVEAGDADEAMMLLEQLRDVGYVVSDVDMPGPRNGFDLARTVRRLTPEIRMVLMSGQNVQTPADLSSVPFLRKPFSEAELSQHLRVGEPQT</sequence>
<proteinExistence type="predicted"/>
<evidence type="ECO:0000313" key="10">
    <source>
        <dbReference type="Proteomes" id="UP000306113"/>
    </source>
</evidence>
<organism evidence="9 10">
    <name type="scientific">Thalassobius vesicularis</name>
    <dbReference type="NCBI Taxonomy" id="1294297"/>
    <lineage>
        <taxon>Bacteria</taxon>
        <taxon>Pseudomonadati</taxon>
        <taxon>Pseudomonadota</taxon>
        <taxon>Alphaproteobacteria</taxon>
        <taxon>Rhodobacterales</taxon>
        <taxon>Roseobacteraceae</taxon>
        <taxon>Thalassovita</taxon>
    </lineage>
</organism>
<dbReference type="CDD" id="cd00082">
    <property type="entry name" value="HisKA"/>
    <property type="match status" value="1"/>
</dbReference>
<evidence type="ECO:0000259" key="8">
    <source>
        <dbReference type="PROSITE" id="PS50113"/>
    </source>
</evidence>
<keyword evidence="3 4" id="KW-0597">Phosphoprotein</keyword>
<evidence type="ECO:0000259" key="6">
    <source>
        <dbReference type="PROSITE" id="PS50110"/>
    </source>
</evidence>
<dbReference type="SMART" id="SM00448">
    <property type="entry name" value="REC"/>
    <property type="match status" value="1"/>
</dbReference>
<evidence type="ECO:0000256" key="4">
    <source>
        <dbReference type="PROSITE-ProRule" id="PRU00169"/>
    </source>
</evidence>
<comment type="catalytic activity">
    <reaction evidence="1">
        <text>ATP + protein L-histidine = ADP + protein N-phospho-L-histidine.</text>
        <dbReference type="EC" id="2.7.13.3"/>
    </reaction>
</comment>
<dbReference type="Proteomes" id="UP000306113">
    <property type="component" value="Unassembled WGS sequence"/>
</dbReference>
<evidence type="ECO:0000313" key="9">
    <source>
        <dbReference type="EMBL" id="THD71728.1"/>
    </source>
</evidence>
<feature type="domain" description="PAC" evidence="8">
    <location>
        <begin position="262"/>
        <end position="314"/>
    </location>
</feature>
<keyword evidence="10" id="KW-1185">Reference proteome</keyword>
<dbReference type="InterPro" id="IPR005467">
    <property type="entry name" value="His_kinase_dom"/>
</dbReference>
<dbReference type="SMART" id="SM00387">
    <property type="entry name" value="HATPase_c"/>
    <property type="match status" value="1"/>
</dbReference>
<evidence type="ECO:0000256" key="3">
    <source>
        <dbReference type="ARBA" id="ARBA00022553"/>
    </source>
</evidence>
<evidence type="ECO:0000259" key="7">
    <source>
        <dbReference type="PROSITE" id="PS50112"/>
    </source>
</evidence>
<reference evidence="9 10" key="1">
    <citation type="submission" date="2019-04" db="EMBL/GenBank/DDBJ databases">
        <title>Draft genome sequence of Youngimonas vesicularis.</title>
        <authorList>
            <person name="Hameed A."/>
        </authorList>
    </citation>
    <scope>NUCLEOTIDE SEQUENCE [LARGE SCALE GENOMIC DNA]</scope>
    <source>
        <strain evidence="9 10">CC-AMW-E</strain>
    </source>
</reference>